<dbReference type="SUPFAM" id="SSF53067">
    <property type="entry name" value="Actin-like ATPase domain"/>
    <property type="match status" value="2"/>
</dbReference>
<dbReference type="InterPro" id="IPR049067">
    <property type="entry name" value="MreB-like_C"/>
</dbReference>
<dbReference type="Proteomes" id="UP000701702">
    <property type="component" value="Unassembled WGS sequence"/>
</dbReference>
<gene>
    <name evidence="3" type="ORF">LMG23994_00779</name>
</gene>
<proteinExistence type="predicted"/>
<evidence type="ECO:0000259" key="1">
    <source>
        <dbReference type="Pfam" id="PF17989"/>
    </source>
</evidence>
<keyword evidence="4" id="KW-1185">Reference proteome</keyword>
<dbReference type="Gene3D" id="3.30.420.40">
    <property type="match status" value="2"/>
</dbReference>
<dbReference type="NCBIfam" id="TIGR03739">
    <property type="entry name" value="PRTRC_D"/>
    <property type="match status" value="1"/>
</dbReference>
<evidence type="ECO:0000259" key="2">
    <source>
        <dbReference type="Pfam" id="PF21522"/>
    </source>
</evidence>
<evidence type="ECO:0008006" key="5">
    <source>
        <dbReference type="Google" id="ProtNLM"/>
    </source>
</evidence>
<dbReference type="RefSeq" id="WP_223999943.1">
    <property type="nucleotide sequence ID" value="NZ_CAJZAF010000003.1"/>
</dbReference>
<feature type="domain" description="Actin-like protein N-terminal" evidence="1">
    <location>
        <begin position="7"/>
        <end position="157"/>
    </location>
</feature>
<evidence type="ECO:0000313" key="3">
    <source>
        <dbReference type="EMBL" id="CAG9165678.1"/>
    </source>
</evidence>
<dbReference type="InterPro" id="IPR043129">
    <property type="entry name" value="ATPase_NBD"/>
</dbReference>
<dbReference type="Pfam" id="PF21522">
    <property type="entry name" value="MreB-like_C"/>
    <property type="match status" value="1"/>
</dbReference>
<sequence>MRMNTVAVDVGYGNTKYAFSRGAELVMQMFPSLAPTASRSNVTGYGGGFFTARDVITVEVDGVFYEVGPGASLSSAYGNTGRTLSEDFATTPEYAALLGGALHYTGATEIDQLVLGLPVHTTQKYAQYLRERFTGTLNFGNGNIVIRSVAGLPQPLGSLVTFMRQHGQDYDGRNAHLVIDVGYFTTDWVVARGFTMDDTRSGGVPGGSSRIYQMIAELIGEQEGEPVTGIERIDQSLREATTLWFYEKHINLQPLLEQARSVCHGAVKEIQTRVGRSEDIRSIILSGGGSALYAPAIRAAFPRTPMKVLDSPCFANVRGFYDIGSSRQQRAAA</sequence>
<reference evidence="3 4" key="1">
    <citation type="submission" date="2021-08" db="EMBL/GenBank/DDBJ databases">
        <authorList>
            <person name="Peeters C."/>
        </authorList>
    </citation>
    <scope>NUCLEOTIDE SEQUENCE [LARGE SCALE GENOMIC DNA]</scope>
    <source>
        <strain evidence="3 4">LMG 23994</strain>
    </source>
</reference>
<feature type="domain" description="Actin homologue MreB-like C-terminal" evidence="2">
    <location>
        <begin position="178"/>
        <end position="295"/>
    </location>
</feature>
<accession>A0ABN7XX40</accession>
<dbReference type="EMBL" id="CAJZAF010000003">
    <property type="protein sequence ID" value="CAG9165678.1"/>
    <property type="molecule type" value="Genomic_DNA"/>
</dbReference>
<evidence type="ECO:0000313" key="4">
    <source>
        <dbReference type="Proteomes" id="UP000701702"/>
    </source>
</evidence>
<name>A0ABN7XX40_9BURK</name>
<comment type="caution">
    <text evidence="3">The sequence shown here is derived from an EMBL/GenBank/DDBJ whole genome shotgun (WGS) entry which is preliminary data.</text>
</comment>
<organism evidence="3 4">
    <name type="scientific">Cupriavidus pinatubonensis</name>
    <dbReference type="NCBI Taxonomy" id="248026"/>
    <lineage>
        <taxon>Bacteria</taxon>
        <taxon>Pseudomonadati</taxon>
        <taxon>Pseudomonadota</taxon>
        <taxon>Betaproteobacteria</taxon>
        <taxon>Burkholderiales</taxon>
        <taxon>Burkholderiaceae</taxon>
        <taxon>Cupriavidus</taxon>
    </lineage>
</organism>
<dbReference type="InterPro" id="IPR040607">
    <property type="entry name" value="ALP_N"/>
</dbReference>
<protein>
    <recommendedName>
        <fullName evidence="5">Actin-like protein N-terminal domain-containing protein</fullName>
    </recommendedName>
</protein>
<dbReference type="Pfam" id="PF17989">
    <property type="entry name" value="ALP_N"/>
    <property type="match status" value="1"/>
</dbReference>
<dbReference type="InterPro" id="IPR022389">
    <property type="entry name" value="PRTRC_protein-D"/>
</dbReference>